<feature type="compositionally biased region" description="Low complexity" evidence="1">
    <location>
        <begin position="361"/>
        <end position="375"/>
    </location>
</feature>
<feature type="compositionally biased region" description="Basic and acidic residues" evidence="1">
    <location>
        <begin position="802"/>
        <end position="818"/>
    </location>
</feature>
<evidence type="ECO:0000256" key="3">
    <source>
        <dbReference type="SAM" id="SignalP"/>
    </source>
</evidence>
<dbReference type="OrthoDB" id="6161264at2759"/>
<gene>
    <name evidence="4" type="ORF">BOX15_Mlig000538g3</name>
</gene>
<dbReference type="EMBL" id="NIVC01000835">
    <property type="protein sequence ID" value="PAA76224.1"/>
    <property type="molecule type" value="Genomic_DNA"/>
</dbReference>
<feature type="signal peptide" evidence="3">
    <location>
        <begin position="1"/>
        <end position="27"/>
    </location>
</feature>
<keyword evidence="3" id="KW-0732">Signal</keyword>
<evidence type="ECO:0008006" key="6">
    <source>
        <dbReference type="Google" id="ProtNLM"/>
    </source>
</evidence>
<dbReference type="Proteomes" id="UP000215902">
    <property type="component" value="Unassembled WGS sequence"/>
</dbReference>
<name>A0A267FSK8_9PLAT</name>
<dbReference type="PANTHER" id="PTHR34403">
    <property type="entry name" value="TOL-PAL SYSTEM PROTEIN TOLA"/>
    <property type="match status" value="1"/>
</dbReference>
<evidence type="ECO:0000313" key="5">
    <source>
        <dbReference type="Proteomes" id="UP000215902"/>
    </source>
</evidence>
<protein>
    <recommendedName>
        <fullName evidence="6">PDZ domain-containing protein</fullName>
    </recommendedName>
</protein>
<keyword evidence="5" id="KW-1185">Reference proteome</keyword>
<feature type="region of interest" description="Disordered" evidence="1">
    <location>
        <begin position="802"/>
        <end position="945"/>
    </location>
</feature>
<reference evidence="4 5" key="1">
    <citation type="submission" date="2017-06" db="EMBL/GenBank/DDBJ databases">
        <title>A platform for efficient transgenesis in Macrostomum lignano, a flatworm model organism for stem cell research.</title>
        <authorList>
            <person name="Berezikov E."/>
        </authorList>
    </citation>
    <scope>NUCLEOTIDE SEQUENCE [LARGE SCALE GENOMIC DNA]</scope>
    <source>
        <strain evidence="4">DV1</strain>
        <tissue evidence="4">Whole organism</tissue>
    </source>
</reference>
<feature type="region of interest" description="Disordered" evidence="1">
    <location>
        <begin position="356"/>
        <end position="396"/>
    </location>
</feature>
<accession>A0A267FSK8</accession>
<comment type="caution">
    <text evidence="4">The sequence shown here is derived from an EMBL/GenBank/DDBJ whole genome shotgun (WGS) entry which is preliminary data.</text>
</comment>
<keyword evidence="2" id="KW-0472">Membrane</keyword>
<dbReference type="InterPro" id="IPR050972">
    <property type="entry name" value="SDr-like"/>
</dbReference>
<feature type="compositionally biased region" description="Acidic residues" evidence="1">
    <location>
        <begin position="819"/>
        <end position="839"/>
    </location>
</feature>
<evidence type="ECO:0000313" key="4">
    <source>
        <dbReference type="EMBL" id="PAA76224.1"/>
    </source>
</evidence>
<evidence type="ECO:0000256" key="1">
    <source>
        <dbReference type="SAM" id="MobiDB-lite"/>
    </source>
</evidence>
<keyword evidence="2" id="KW-1133">Transmembrane helix</keyword>
<sequence>MQLVCKVARALATTALIIAILPYEARAQDVSPGVAAGVTFAVTFIVCVCVCVILVCYLLRRMRLMKRRSSSHRSRSGVENTGFDWVENRPATTGRRAEQGGGASVRMVNEQDSAKVHVNKPKSEVKDLISVRATKLEDLELKIKLSNNMVLVSKDPAHSSLCSRQGVRAGDRIVAIRVDLTAGEAADAVDPEHVSFLLGLAGCYGLTVEFQHRQPATSAAAAAAAAAAPPLPPSTPLREASRSVALPSIVVSEEAPAPAPTGGPRLLLARGGGVPQAAAGGQLERALLNSDWAEAEPQEDEWVALSVDLMLKEEADSHAYAVIGEVAVPNLDLSLEPGDEGKTWRSLGGAVEDALTESAGRRGSASSGGTSSGTANTLVEMPRPRSDDSLSASGDDDLDEADLVVQAVRNADKALSNAESAEVEPEVEIDVEEKFEAAVDFATHAEVEFNGEVEVGLRPEADVELELDFESQPEVEAEVKFDVDVRPEVDAEVELDANLRTEFEAEVEFGVDIRPEVDAELELDVDVRQEAEVEFDVDGRPEVEAEVEFNVDGRPEVEAEVEFDVDGRPEVEAEVEFDVDGRPEVETEVEFGVDVRPGAEVEFGVDVQPEAEVEFGVDVRPEAEVEFGVDVRPEAEVEFGVDVRPEAEVEFGVDVGPEVEVEIDADAEVERESEEEIGSDIGIKSGAEVDLDVQAEAEVDLDVQAEAEVDLDVQAEAEVDLDVQAEAEVDLDVQAEAEVDLDVQAEAEVDLDVQAEAEVDLDVQAEAEVDLDAQAELDSDAEEIIEAAVSSVAQSAQSINLERKASKPEVRIEAPEIKEDIDELQRDDDIEEVSIDDDTPDVRSLDASAPARWVGRAESSGSCSSNESIDDNSDGEAGSDRRLRKAIRQAARAVEKDAEDGEAAAASRKTPNSAREKAAEWQSLENHPVTGGRWENLENRPVTGGRWENLNNLPVDTVQEPELAASIVQHPKPQQKASRIPQRSLSSILRDVESATVDLVNSEAQAAAEDNHGGAESSPVIDETDIKATQAPVPVVQLDFQALQEAEDEAGGPESPLLDPELVREIQAGAEGIWDDDEENGVEEGDALQLEESEGELSDSFQELLNNEELLEQDGFSRMIRKLEDSDA</sequence>
<dbReference type="PANTHER" id="PTHR34403:SF14">
    <property type="entry name" value="OS05G0225800 PROTEIN"/>
    <property type="match status" value="1"/>
</dbReference>
<proteinExistence type="predicted"/>
<feature type="chain" id="PRO_5013125717" description="PDZ domain-containing protein" evidence="3">
    <location>
        <begin position="28"/>
        <end position="1128"/>
    </location>
</feature>
<organism evidence="4 5">
    <name type="scientific">Macrostomum lignano</name>
    <dbReference type="NCBI Taxonomy" id="282301"/>
    <lineage>
        <taxon>Eukaryota</taxon>
        <taxon>Metazoa</taxon>
        <taxon>Spiralia</taxon>
        <taxon>Lophotrochozoa</taxon>
        <taxon>Platyhelminthes</taxon>
        <taxon>Rhabditophora</taxon>
        <taxon>Macrostomorpha</taxon>
        <taxon>Macrostomida</taxon>
        <taxon>Macrostomidae</taxon>
        <taxon>Macrostomum</taxon>
    </lineage>
</organism>
<evidence type="ECO:0000256" key="2">
    <source>
        <dbReference type="SAM" id="Phobius"/>
    </source>
</evidence>
<keyword evidence="2" id="KW-0812">Transmembrane</keyword>
<feature type="region of interest" description="Disordered" evidence="1">
    <location>
        <begin position="84"/>
        <end position="103"/>
    </location>
</feature>
<feature type="transmembrane region" description="Helical" evidence="2">
    <location>
        <begin position="37"/>
        <end position="59"/>
    </location>
</feature>
<dbReference type="AlphaFoldDB" id="A0A267FSK8"/>